<dbReference type="Pfam" id="PF01041">
    <property type="entry name" value="DegT_DnrJ_EryC1"/>
    <property type="match status" value="1"/>
</dbReference>
<dbReference type="Proteomes" id="UP000180166">
    <property type="component" value="Chromosome"/>
</dbReference>
<gene>
    <name evidence="3" type="primary">wecE</name>
    <name evidence="3" type="ORF">NS506_04445</name>
</gene>
<dbReference type="KEGG" id="nsr:NS506_04445"/>
<protein>
    <submittedName>
        <fullName evidence="3">dTDP-4-amino-4,6-dideoxygalactose transaminase</fullName>
        <ecNumber evidence="3">2.6.1.59</ecNumber>
    </submittedName>
</protein>
<evidence type="ECO:0000313" key="4">
    <source>
        <dbReference type="Proteomes" id="UP000180166"/>
    </source>
</evidence>
<dbReference type="InterPro" id="IPR015421">
    <property type="entry name" value="PyrdxlP-dep_Trfase_major"/>
</dbReference>
<organism evidence="3 4">
    <name type="scientific">Nocardia seriolae</name>
    <dbReference type="NCBI Taxonomy" id="37332"/>
    <lineage>
        <taxon>Bacteria</taxon>
        <taxon>Bacillati</taxon>
        <taxon>Actinomycetota</taxon>
        <taxon>Actinomycetes</taxon>
        <taxon>Mycobacteriales</taxon>
        <taxon>Nocardiaceae</taxon>
        <taxon>Nocardia</taxon>
    </lineage>
</organism>
<dbReference type="SUPFAM" id="SSF53383">
    <property type="entry name" value="PLP-dependent transferases"/>
    <property type="match status" value="1"/>
</dbReference>
<accession>A0ABC8AWF4</accession>
<keyword evidence="3" id="KW-0808">Transferase</keyword>
<keyword evidence="2" id="KW-0663">Pyridoxal phosphate</keyword>
<dbReference type="AlphaFoldDB" id="A0ABC8AWF4"/>
<dbReference type="Gene3D" id="3.40.640.10">
    <property type="entry name" value="Type I PLP-dependent aspartate aminotransferase-like (Major domain)"/>
    <property type="match status" value="1"/>
</dbReference>
<evidence type="ECO:0000313" key="3">
    <source>
        <dbReference type="EMBL" id="APA98493.1"/>
    </source>
</evidence>
<dbReference type="InterPro" id="IPR015424">
    <property type="entry name" value="PyrdxlP-dep_Trfase"/>
</dbReference>
<evidence type="ECO:0000256" key="1">
    <source>
        <dbReference type="ARBA" id="ARBA00001933"/>
    </source>
</evidence>
<proteinExistence type="inferred from homology"/>
<keyword evidence="3" id="KW-0032">Aminotransferase</keyword>
<sequence>MLAIHGGTPVRAARPWPVWPQYDAATEAELLAALRSSRWSVSWYSPQGEMSRERRFAEAFARYNDAAYGVSVDHGSGALVIALEALGIGPGDEVIVPAMTWVAPATAVLRVGALPVLVDVDPATGCLTAAHLRAAVSPRTKAVIVVHLACTTAELDEIVTATRATGVALIEDCSQAHGTRWAGRAVGTFGEIGVFSLGAAKSLAAGEAGAAVTDNHAHYERMLMLRADSRGYTPDAPAPGDYELVEHGTVMGANYCMSELTAAVLLDQLPRLDDQHALRAARAKELEAGLPDLPGLSAVPVPAAVDRRAIYEYGIQFTPGTFGTATVDQVAAALTAELGTKIYPPRLPLHRSPLLRPHTKPRFAQRWTEAVERACGRPCPGADHYRDHTLLMHHSVLLGDRTDVEDLLAALDKVRAHARDLKGTP</sequence>
<dbReference type="RefSeq" id="WP_071344126.1">
    <property type="nucleotide sequence ID" value="NZ_CP017839.1"/>
</dbReference>
<dbReference type="InterPro" id="IPR015422">
    <property type="entry name" value="PyrdxlP-dep_Trfase_small"/>
</dbReference>
<dbReference type="Gene3D" id="3.90.1150.10">
    <property type="entry name" value="Aspartate Aminotransferase, domain 1"/>
    <property type="match status" value="1"/>
</dbReference>
<comment type="cofactor">
    <cofactor evidence="1">
        <name>pyridoxal 5'-phosphate</name>
        <dbReference type="ChEBI" id="CHEBI:597326"/>
    </cofactor>
</comment>
<comment type="similarity">
    <text evidence="2">Belongs to the DegT/DnrJ/EryC1 family.</text>
</comment>
<evidence type="ECO:0000256" key="2">
    <source>
        <dbReference type="RuleBase" id="RU004508"/>
    </source>
</evidence>
<reference evidence="3 4" key="1">
    <citation type="submission" date="2016-10" db="EMBL/GenBank/DDBJ databases">
        <title>Genome sequence of Nocardia seriolae strain EM150506, isolated from Anguila japonica.</title>
        <authorList>
            <person name="Han H.-J."/>
        </authorList>
    </citation>
    <scope>NUCLEOTIDE SEQUENCE [LARGE SCALE GENOMIC DNA]</scope>
    <source>
        <strain evidence="3 4">EM150506</strain>
    </source>
</reference>
<dbReference type="PANTHER" id="PTHR30244">
    <property type="entry name" value="TRANSAMINASE"/>
    <property type="match status" value="1"/>
</dbReference>
<dbReference type="PANTHER" id="PTHR30244:SF34">
    <property type="entry name" value="DTDP-4-AMINO-4,6-DIDEOXYGALACTOSE TRANSAMINASE"/>
    <property type="match status" value="1"/>
</dbReference>
<dbReference type="InterPro" id="IPR000653">
    <property type="entry name" value="DegT/StrS_aminotransferase"/>
</dbReference>
<dbReference type="GO" id="GO:0019180">
    <property type="term" value="F:dTDP-4-amino-4,6-dideoxygalactose transaminase activity"/>
    <property type="evidence" value="ECO:0007669"/>
    <property type="project" value="UniProtKB-EC"/>
</dbReference>
<dbReference type="EMBL" id="CP017839">
    <property type="protein sequence ID" value="APA98493.1"/>
    <property type="molecule type" value="Genomic_DNA"/>
</dbReference>
<name>A0ABC8AWF4_9NOCA</name>
<dbReference type="EC" id="2.6.1.59" evidence="3"/>